<sequence>MFTSSDWSDSKWAKEQKGKTIANIVLMPSFWNTIVFCLKVSGPLVCVLLLVDGEKKAPMGYIYETMNRAKDAIVRSFNGNKEKYKEIFNIIDKRWEIQLHGPLHAVGYFLNPEFFYDKPEIEHDAEIMSDLYKCILRLTRDPAKQEKVMAEVSLFTNAQGLFGNELAVRTRKTRALAPNLQKFAMKVLNLTCSASGCERNWSIFENIHSKRRNRLDHQRLNDLVYIKYNRALKRRYNERNTIDPISLKDINDSNEWLIGRIEDEDSHGGAQDDFVFDDDNFTWGDIARAAGAEEARFDTRARARARASLSIIPPTRGIASSSRTLPSHSLIDEDEDGDMVDSADEEDGEGYKCGDGNDDDDDFVDLEEE</sequence>
<dbReference type="EMBL" id="QGNW01001279">
    <property type="protein sequence ID" value="RVW47532.1"/>
    <property type="molecule type" value="Genomic_DNA"/>
</dbReference>
<dbReference type="Pfam" id="PF05699">
    <property type="entry name" value="Dimer_Tnp_hAT"/>
    <property type="match status" value="1"/>
</dbReference>
<gene>
    <name evidence="3" type="ORF">CK203_073703</name>
</gene>
<feature type="compositionally biased region" description="Acidic residues" evidence="1">
    <location>
        <begin position="356"/>
        <end position="369"/>
    </location>
</feature>
<dbReference type="InterPro" id="IPR008906">
    <property type="entry name" value="HATC_C_dom"/>
</dbReference>
<name>A0A438EIM1_VITVI</name>
<feature type="domain" description="HAT C-terminal dimerisation" evidence="2">
    <location>
        <begin position="174"/>
        <end position="229"/>
    </location>
</feature>
<dbReference type="Proteomes" id="UP000288805">
    <property type="component" value="Unassembled WGS sequence"/>
</dbReference>
<feature type="compositionally biased region" description="Polar residues" evidence="1">
    <location>
        <begin position="318"/>
        <end position="327"/>
    </location>
</feature>
<evidence type="ECO:0000259" key="2">
    <source>
        <dbReference type="Pfam" id="PF05699"/>
    </source>
</evidence>
<evidence type="ECO:0000256" key="1">
    <source>
        <dbReference type="SAM" id="MobiDB-lite"/>
    </source>
</evidence>
<dbReference type="PANTHER" id="PTHR32166:SF74">
    <property type="entry name" value="OS05G0256350 PROTEIN"/>
    <property type="match status" value="1"/>
</dbReference>
<feature type="region of interest" description="Disordered" evidence="1">
    <location>
        <begin position="316"/>
        <end position="369"/>
    </location>
</feature>
<dbReference type="GO" id="GO:0046983">
    <property type="term" value="F:protein dimerization activity"/>
    <property type="evidence" value="ECO:0007669"/>
    <property type="project" value="InterPro"/>
</dbReference>
<dbReference type="InterPro" id="IPR012337">
    <property type="entry name" value="RNaseH-like_sf"/>
</dbReference>
<proteinExistence type="predicted"/>
<comment type="caution">
    <text evidence="3">The sequence shown here is derived from an EMBL/GenBank/DDBJ whole genome shotgun (WGS) entry which is preliminary data.</text>
</comment>
<protein>
    <recommendedName>
        <fullName evidence="2">HAT C-terminal dimerisation domain-containing protein</fullName>
    </recommendedName>
</protein>
<organism evidence="3 4">
    <name type="scientific">Vitis vinifera</name>
    <name type="common">Grape</name>
    <dbReference type="NCBI Taxonomy" id="29760"/>
    <lineage>
        <taxon>Eukaryota</taxon>
        <taxon>Viridiplantae</taxon>
        <taxon>Streptophyta</taxon>
        <taxon>Embryophyta</taxon>
        <taxon>Tracheophyta</taxon>
        <taxon>Spermatophyta</taxon>
        <taxon>Magnoliopsida</taxon>
        <taxon>eudicotyledons</taxon>
        <taxon>Gunneridae</taxon>
        <taxon>Pentapetalae</taxon>
        <taxon>rosids</taxon>
        <taxon>Vitales</taxon>
        <taxon>Vitaceae</taxon>
        <taxon>Viteae</taxon>
        <taxon>Vitis</taxon>
    </lineage>
</organism>
<feature type="compositionally biased region" description="Acidic residues" evidence="1">
    <location>
        <begin position="332"/>
        <end position="348"/>
    </location>
</feature>
<evidence type="ECO:0000313" key="4">
    <source>
        <dbReference type="Proteomes" id="UP000288805"/>
    </source>
</evidence>
<dbReference type="PANTHER" id="PTHR32166">
    <property type="entry name" value="OSJNBA0013A04.12 PROTEIN"/>
    <property type="match status" value="1"/>
</dbReference>
<reference evidence="3 4" key="1">
    <citation type="journal article" date="2018" name="PLoS Genet.">
        <title>Population sequencing reveals clonal diversity and ancestral inbreeding in the grapevine cultivar Chardonnay.</title>
        <authorList>
            <person name="Roach M.J."/>
            <person name="Johnson D.L."/>
            <person name="Bohlmann J."/>
            <person name="van Vuuren H.J."/>
            <person name="Jones S.J."/>
            <person name="Pretorius I.S."/>
            <person name="Schmidt S.A."/>
            <person name="Borneman A.R."/>
        </authorList>
    </citation>
    <scope>NUCLEOTIDE SEQUENCE [LARGE SCALE GENOMIC DNA]</scope>
    <source>
        <strain evidence="4">cv. Chardonnay</strain>
        <tissue evidence="3">Leaf</tissue>
    </source>
</reference>
<dbReference type="SUPFAM" id="SSF53098">
    <property type="entry name" value="Ribonuclease H-like"/>
    <property type="match status" value="1"/>
</dbReference>
<accession>A0A438EIM1</accession>
<dbReference type="AlphaFoldDB" id="A0A438EIM1"/>
<evidence type="ECO:0000313" key="3">
    <source>
        <dbReference type="EMBL" id="RVW47532.1"/>
    </source>
</evidence>